<sequence length="193" mass="22777">MSSLEHHIKPYSKAIVKLLKQPIENSQNLWIDVINYQVEIQEYLNQIGLELVVKKDEGFAYLKELEDREGNTLGLVSKRKIGFEASIILVVLRQSLEDFDQNPTQFEVSEKFISSQEIKEEVELFLPETYNKVKLLKDLDLNIRRIVELGYLKEIDKNDFETKYQIHRIIKEKVTLDQLQEFKNKLESYVESI</sequence>
<reference evidence="1" key="1">
    <citation type="submission" date="2020-10" db="EMBL/GenBank/DDBJ databases">
        <authorList>
            <person name="Lu T."/>
            <person name="Wang Q."/>
            <person name="Han X."/>
        </authorList>
    </citation>
    <scope>NUCLEOTIDE SEQUENCE</scope>
    <source>
        <strain evidence="1">WQ 117</strain>
    </source>
</reference>
<accession>A0A8J7FSZ7</accession>
<name>A0A8J7FSZ7_9FLAO</name>
<organism evidence="1 2">
    <name type="scientific">Faecalibacter rhinopitheci</name>
    <dbReference type="NCBI Taxonomy" id="2779678"/>
    <lineage>
        <taxon>Bacteria</taxon>
        <taxon>Pseudomonadati</taxon>
        <taxon>Bacteroidota</taxon>
        <taxon>Flavobacteriia</taxon>
        <taxon>Flavobacteriales</taxon>
        <taxon>Weeksellaceae</taxon>
        <taxon>Faecalibacter</taxon>
    </lineage>
</organism>
<evidence type="ECO:0000313" key="2">
    <source>
        <dbReference type="Proteomes" id="UP000608754"/>
    </source>
</evidence>
<dbReference type="Pfam" id="PF13835">
    <property type="entry name" value="DUF4194"/>
    <property type="match status" value="1"/>
</dbReference>
<dbReference type="RefSeq" id="WP_194182699.1">
    <property type="nucleotide sequence ID" value="NZ_JADGIK010000004.1"/>
</dbReference>
<evidence type="ECO:0000313" key="1">
    <source>
        <dbReference type="EMBL" id="MBF0597147.1"/>
    </source>
</evidence>
<dbReference type="Proteomes" id="UP000608754">
    <property type="component" value="Unassembled WGS sequence"/>
</dbReference>
<dbReference type="EMBL" id="JADGIK010000004">
    <property type="protein sequence ID" value="MBF0597147.1"/>
    <property type="molecule type" value="Genomic_DNA"/>
</dbReference>
<dbReference type="AlphaFoldDB" id="A0A8J7FSZ7"/>
<protein>
    <submittedName>
        <fullName evidence="1">DUF4194 domain-containing protein</fullName>
    </submittedName>
</protein>
<gene>
    <name evidence="1" type="ORF">IM532_06750</name>
</gene>
<keyword evidence="2" id="KW-1185">Reference proteome</keyword>
<comment type="caution">
    <text evidence="1">The sequence shown here is derived from an EMBL/GenBank/DDBJ whole genome shotgun (WGS) entry which is preliminary data.</text>
</comment>
<proteinExistence type="predicted"/>
<dbReference type="InterPro" id="IPR025449">
    <property type="entry name" value="JetB"/>
</dbReference>